<dbReference type="InterPro" id="IPR055221">
    <property type="entry name" value="PSF3_N"/>
</dbReference>
<dbReference type="SUPFAM" id="SSF160059">
    <property type="entry name" value="PriA/YqbF domain"/>
    <property type="match status" value="1"/>
</dbReference>
<dbReference type="PANTHER" id="PTHR22768">
    <property type="entry name" value="DNA REPLICATION COMPLEX GINS PROTEIN PSF3"/>
    <property type="match status" value="1"/>
</dbReference>
<evidence type="ECO:0000256" key="1">
    <source>
        <dbReference type="ARBA" id="ARBA00004123"/>
    </source>
</evidence>
<evidence type="ECO:0000259" key="7">
    <source>
        <dbReference type="Pfam" id="PF05916"/>
    </source>
</evidence>
<dbReference type="SUPFAM" id="SSF158573">
    <property type="entry name" value="GINS helical bundle-like"/>
    <property type="match status" value="1"/>
</dbReference>
<evidence type="ECO:0000313" key="9">
    <source>
        <dbReference type="EMBL" id="SVE92722.1"/>
    </source>
</evidence>
<evidence type="ECO:0000259" key="8">
    <source>
        <dbReference type="Pfam" id="PF22466"/>
    </source>
</evidence>
<dbReference type="InterPro" id="IPR010492">
    <property type="entry name" value="GINS_Psf3"/>
</dbReference>
<comment type="function">
    <text evidence="5">Required for correct functioning of the GINS complex, a complex that plays an essential role in the initiation of DNA replication, and progression of DNA replication forks. GINS complex is a core component of CDC45-MCM-GINS (CMG) helicase, the molecular machine that unwinds template DNA during replication, and around which the replisome is built.</text>
</comment>
<dbReference type="InterPro" id="IPR021151">
    <property type="entry name" value="GINS_A"/>
</dbReference>
<dbReference type="Pfam" id="PF05916">
    <property type="entry name" value="Sld5"/>
    <property type="match status" value="1"/>
</dbReference>
<feature type="domain" description="GINS subunit" evidence="7">
    <location>
        <begin position="95"/>
        <end position="194"/>
    </location>
</feature>
<organism evidence="9">
    <name type="scientific">Megafenestra aurita</name>
    <dbReference type="NCBI Taxonomy" id="2291010"/>
    <lineage>
        <taxon>Eukaryota</taxon>
        <taxon>Metazoa</taxon>
        <taxon>Ecdysozoa</taxon>
        <taxon>Arthropoda</taxon>
        <taxon>Crustacea</taxon>
        <taxon>Branchiopoda</taxon>
        <taxon>Diplostraca</taxon>
        <taxon>Cladocera</taxon>
        <taxon>Anomopoda</taxon>
        <taxon>Daphniidae</taxon>
        <taxon>Megafenestra</taxon>
    </lineage>
</organism>
<gene>
    <name evidence="9" type="primary">EOG090X0G8U</name>
</gene>
<evidence type="ECO:0000256" key="6">
    <source>
        <dbReference type="RuleBase" id="RU367161"/>
    </source>
</evidence>
<dbReference type="GO" id="GO:1902975">
    <property type="term" value="P:mitotic DNA replication initiation"/>
    <property type="evidence" value="ECO:0007669"/>
    <property type="project" value="TreeGrafter"/>
</dbReference>
<sequence>MSSTEGSFCPIITTEVGMTHPVIKSYNPSYFSLEDIVLQDVRVSCKFEVSVPKLGVLDPSADNENLKQGSKVELPYWMVPTLHSKKVITFEIPRYYKVNYRQILVADSNVVNLHKWGPYYYDLGLHIANLELKDSPDIKKSLVETLLTRLRQIMDMSQHSTHHETIHLIANLDELERKLFSVGQLSYRSYKEWVRRESSKINTATLVASHRKRKFAELTV</sequence>
<proteinExistence type="evidence at transcript level"/>
<name>A0A4Y7NHW7_9CRUS</name>
<evidence type="ECO:0000256" key="2">
    <source>
        <dbReference type="ARBA" id="ARBA00006343"/>
    </source>
</evidence>
<accession>A0A4Y7NHW7</accession>
<keyword evidence="4 6" id="KW-0539">Nucleus</keyword>
<evidence type="ECO:0000256" key="3">
    <source>
        <dbReference type="ARBA" id="ARBA00022705"/>
    </source>
</evidence>
<dbReference type="PANTHER" id="PTHR22768:SF0">
    <property type="entry name" value="DNA REPLICATION COMPLEX GINS PROTEIN PSF3"/>
    <property type="match status" value="1"/>
</dbReference>
<reference evidence="9" key="1">
    <citation type="submission" date="2018-08" db="EMBL/GenBank/DDBJ databases">
        <authorList>
            <person name="Cornetti L."/>
        </authorList>
    </citation>
    <scope>NUCLEOTIDE SEQUENCE</scope>
    <source>
        <strain evidence="9">CH-H-2</strain>
    </source>
</reference>
<comment type="subcellular location">
    <subcellularLocation>
        <location evidence="1 6">Nucleus</location>
    </subcellularLocation>
</comment>
<dbReference type="Pfam" id="PF22466">
    <property type="entry name" value="PSF3_N"/>
    <property type="match status" value="1"/>
</dbReference>
<comment type="subunit">
    <text evidence="6">Component of the GINS complex.</text>
</comment>
<protein>
    <recommendedName>
        <fullName evidence="6">DNA replication complex GINS protein PSF3</fullName>
    </recommendedName>
</protein>
<dbReference type="InterPro" id="IPR036224">
    <property type="entry name" value="GINS_bundle-like_dom_sf"/>
</dbReference>
<comment type="similarity">
    <text evidence="2 6">Belongs to the GINS3/PSF3 family.</text>
</comment>
<feature type="domain" description="DNA replication complex GINS protein PSF3 N-terminal" evidence="8">
    <location>
        <begin position="31"/>
        <end position="82"/>
    </location>
</feature>
<dbReference type="CDD" id="cd11713">
    <property type="entry name" value="GINS_A_psf3"/>
    <property type="match status" value="1"/>
</dbReference>
<dbReference type="Gene3D" id="1.20.58.2050">
    <property type="match status" value="1"/>
</dbReference>
<dbReference type="CDD" id="cd21693">
    <property type="entry name" value="GINS_B_Psf3"/>
    <property type="match status" value="1"/>
</dbReference>
<evidence type="ECO:0000256" key="4">
    <source>
        <dbReference type="ARBA" id="ARBA00023242"/>
    </source>
</evidence>
<keyword evidence="3 6" id="KW-0235">DNA replication</keyword>
<dbReference type="InterPro" id="IPR038437">
    <property type="entry name" value="GINS_Psf3_sf"/>
</dbReference>
<evidence type="ECO:0000256" key="5">
    <source>
        <dbReference type="ARBA" id="ARBA00045258"/>
    </source>
</evidence>
<dbReference type="EMBL" id="LR023103">
    <property type="protein sequence ID" value="SVE92722.1"/>
    <property type="molecule type" value="mRNA"/>
</dbReference>
<dbReference type="AlphaFoldDB" id="A0A4Y7NHW7"/>
<comment type="function">
    <text evidence="6">The GINS complex plays an essential role in the initiation of DNA replication.</text>
</comment>
<dbReference type="GO" id="GO:0000811">
    <property type="term" value="C:GINS complex"/>
    <property type="evidence" value="ECO:0007669"/>
    <property type="project" value="UniProtKB-UniRule"/>
</dbReference>